<accession>A0A7J6C140</accession>
<name>A0A7J6C140_9TELE</name>
<gene>
    <name evidence="1" type="ORF">G5714_019184</name>
</gene>
<comment type="caution">
    <text evidence="1">The sequence shown here is derived from an EMBL/GenBank/DDBJ whole genome shotgun (WGS) entry which is preliminary data.</text>
</comment>
<protein>
    <submittedName>
        <fullName evidence="1">Uncharacterized protein</fullName>
    </submittedName>
</protein>
<keyword evidence="2" id="KW-1185">Reference proteome</keyword>
<sequence>MGVLIREPKSRDVDAVVMDGDGAEASAQFPTVDPNPLVGLNTADLKLAIRLKELDLRVKQQEHDTQLLRVRQCELESSRVSPRPVSGLQAPIASVSSVPPVVSPAPHSPGSGPYPVRIRNPYLFRIRGAVQVDSIRTRFADPFRSLWYLRGGSDPE</sequence>
<organism evidence="1 2">
    <name type="scientific">Onychostoma macrolepis</name>
    <dbReference type="NCBI Taxonomy" id="369639"/>
    <lineage>
        <taxon>Eukaryota</taxon>
        <taxon>Metazoa</taxon>
        <taxon>Chordata</taxon>
        <taxon>Craniata</taxon>
        <taxon>Vertebrata</taxon>
        <taxon>Euteleostomi</taxon>
        <taxon>Actinopterygii</taxon>
        <taxon>Neopterygii</taxon>
        <taxon>Teleostei</taxon>
        <taxon>Ostariophysi</taxon>
        <taxon>Cypriniformes</taxon>
        <taxon>Cyprinidae</taxon>
        <taxon>Acrossocheilinae</taxon>
        <taxon>Onychostoma</taxon>
    </lineage>
</organism>
<evidence type="ECO:0000313" key="1">
    <source>
        <dbReference type="EMBL" id="KAF4100988.1"/>
    </source>
</evidence>
<dbReference type="Proteomes" id="UP000579812">
    <property type="component" value="Unassembled WGS sequence"/>
</dbReference>
<reference evidence="1 2" key="1">
    <citation type="submission" date="2020-04" db="EMBL/GenBank/DDBJ databases">
        <title>Chromosome-level genome assembly of a cyprinid fish Onychostoma macrolepis by integration of Nanopore Sequencing, Bionano and Hi-C technology.</title>
        <authorList>
            <person name="Wang D."/>
        </authorList>
    </citation>
    <scope>NUCLEOTIDE SEQUENCE [LARGE SCALE GENOMIC DNA]</scope>
    <source>
        <strain evidence="1">SWU-2019</strain>
        <tissue evidence="1">Muscle</tissue>
    </source>
</reference>
<evidence type="ECO:0000313" key="2">
    <source>
        <dbReference type="Proteomes" id="UP000579812"/>
    </source>
</evidence>
<proteinExistence type="predicted"/>
<dbReference type="AlphaFoldDB" id="A0A7J6C140"/>
<dbReference type="EMBL" id="JAAMOB010000019">
    <property type="protein sequence ID" value="KAF4100988.1"/>
    <property type="molecule type" value="Genomic_DNA"/>
</dbReference>